<comment type="caution">
    <text evidence="2">The sequence shown here is derived from an EMBL/GenBank/DDBJ whole genome shotgun (WGS) entry which is preliminary data.</text>
</comment>
<protein>
    <submittedName>
        <fullName evidence="2">Uncharacterized protein</fullName>
    </submittedName>
</protein>
<evidence type="ECO:0000313" key="3">
    <source>
        <dbReference type="Proteomes" id="UP000649617"/>
    </source>
</evidence>
<name>A0A812JZT6_SYMPI</name>
<proteinExistence type="predicted"/>
<feature type="transmembrane region" description="Helical" evidence="1">
    <location>
        <begin position="91"/>
        <end position="111"/>
    </location>
</feature>
<gene>
    <name evidence="2" type="ORF">SPIL2461_LOCUS2811</name>
</gene>
<keyword evidence="1" id="KW-0472">Membrane</keyword>
<evidence type="ECO:0000256" key="1">
    <source>
        <dbReference type="SAM" id="Phobius"/>
    </source>
</evidence>
<organism evidence="2 3">
    <name type="scientific">Symbiodinium pilosum</name>
    <name type="common">Dinoflagellate</name>
    <dbReference type="NCBI Taxonomy" id="2952"/>
    <lineage>
        <taxon>Eukaryota</taxon>
        <taxon>Sar</taxon>
        <taxon>Alveolata</taxon>
        <taxon>Dinophyceae</taxon>
        <taxon>Suessiales</taxon>
        <taxon>Symbiodiniaceae</taxon>
        <taxon>Symbiodinium</taxon>
    </lineage>
</organism>
<feature type="transmembrane region" description="Helical" evidence="1">
    <location>
        <begin position="56"/>
        <end position="79"/>
    </location>
</feature>
<evidence type="ECO:0000313" key="2">
    <source>
        <dbReference type="EMBL" id="CAE7219332.1"/>
    </source>
</evidence>
<reference evidence="2" key="1">
    <citation type="submission" date="2021-02" db="EMBL/GenBank/DDBJ databases">
        <authorList>
            <person name="Dougan E. K."/>
            <person name="Rhodes N."/>
            <person name="Thang M."/>
            <person name="Chan C."/>
        </authorList>
    </citation>
    <scope>NUCLEOTIDE SEQUENCE</scope>
</reference>
<feature type="non-terminal residue" evidence="2">
    <location>
        <position position="1"/>
    </location>
</feature>
<feature type="non-terminal residue" evidence="2">
    <location>
        <position position="198"/>
    </location>
</feature>
<dbReference type="EMBL" id="CAJNIZ010003163">
    <property type="protein sequence ID" value="CAE7219332.1"/>
    <property type="molecule type" value="Genomic_DNA"/>
</dbReference>
<dbReference type="OrthoDB" id="423101at2759"/>
<feature type="transmembrane region" description="Helical" evidence="1">
    <location>
        <begin position="15"/>
        <end position="35"/>
    </location>
</feature>
<sequence length="198" mass="22048">LSVAYVFPRMASIDLWYIVYSLILVSYILPMNTSWEGTGRVVPVMFVLFRLPAVIIVNRLYLVFVSNLPFLVVMLYRVWTSEHDESYGGRVLPVGIECLHMLVLVVFAAALRDYLTGRVELEIQNCNAVTQLNAASSLLQLTCDAVVELDADLCLTKHSQELAAMLLRDPGASLEGVRFTDLVPPAESASALKQLTHF</sequence>
<dbReference type="AlphaFoldDB" id="A0A812JZT6"/>
<keyword evidence="1" id="KW-1133">Transmembrane helix</keyword>
<keyword evidence="1" id="KW-0812">Transmembrane</keyword>
<accession>A0A812JZT6</accession>
<keyword evidence="3" id="KW-1185">Reference proteome</keyword>
<dbReference type="Proteomes" id="UP000649617">
    <property type="component" value="Unassembled WGS sequence"/>
</dbReference>